<accession>B0G1W2</accession>
<reference evidence="3 4" key="2">
    <citation type="submission" date="2007-10" db="EMBL/GenBank/DDBJ databases">
        <authorList>
            <person name="Fulton L."/>
            <person name="Clifton S."/>
            <person name="Fulton B."/>
            <person name="Xu J."/>
            <person name="Minx P."/>
            <person name="Pepin K.H."/>
            <person name="Johnson M."/>
            <person name="Thiruvilangam P."/>
            <person name="Bhonagiri V."/>
            <person name="Nash W.E."/>
            <person name="Wang C."/>
            <person name="Mardis E.R."/>
            <person name="Wilson R.K."/>
        </authorList>
    </citation>
    <scope>NUCLEOTIDE SEQUENCE [LARGE SCALE GENOMIC DNA]</scope>
    <source>
        <strain evidence="3 4">ATCC 27755</strain>
    </source>
</reference>
<dbReference type="EMBL" id="AAXA02000015">
    <property type="protein sequence ID" value="EDR46313.1"/>
    <property type="molecule type" value="Genomic_DNA"/>
</dbReference>
<protein>
    <submittedName>
        <fullName evidence="3">Uncharacterized protein</fullName>
    </submittedName>
</protein>
<gene>
    <name evidence="3" type="ORF">DORFOR_00324</name>
    <name evidence="2" type="ORF">DORFOR_00328</name>
    <name evidence="1" type="ORF">DORFOR_02923</name>
</gene>
<evidence type="ECO:0000313" key="2">
    <source>
        <dbReference type="EMBL" id="EDR48206.1"/>
    </source>
</evidence>
<reference evidence="3 4" key="1">
    <citation type="submission" date="2007-10" db="EMBL/GenBank/DDBJ databases">
        <title>Draft genome sequence of Dorea formicigenerans(ATCC 27755).</title>
        <authorList>
            <person name="Sudarsanam P."/>
            <person name="Ley R."/>
            <person name="Guruge J."/>
            <person name="Turnbaugh P.J."/>
            <person name="Mahowald M."/>
            <person name="Liep D."/>
            <person name="Gordon J."/>
        </authorList>
    </citation>
    <scope>NUCLEOTIDE SEQUENCE [LARGE SCALE GENOMIC DNA]</scope>
    <source>
        <strain evidence="3 4">ATCC 27755</strain>
    </source>
</reference>
<proteinExistence type="predicted"/>
<dbReference type="EMBL" id="AAXA02000007">
    <property type="protein sequence ID" value="EDR48206.1"/>
    <property type="molecule type" value="Genomic_DNA"/>
</dbReference>
<organism evidence="3 4">
    <name type="scientific">Dorea formicigenerans ATCC 27755</name>
    <dbReference type="NCBI Taxonomy" id="411461"/>
    <lineage>
        <taxon>Bacteria</taxon>
        <taxon>Bacillati</taxon>
        <taxon>Bacillota</taxon>
        <taxon>Clostridia</taxon>
        <taxon>Lachnospirales</taxon>
        <taxon>Lachnospiraceae</taxon>
        <taxon>Dorea</taxon>
    </lineage>
</organism>
<evidence type="ECO:0000313" key="4">
    <source>
        <dbReference type="Proteomes" id="UP000005359"/>
    </source>
</evidence>
<dbReference type="PaxDb" id="411461-DORFOR_00324"/>
<evidence type="ECO:0000313" key="1">
    <source>
        <dbReference type="EMBL" id="EDR46313.1"/>
    </source>
</evidence>
<dbReference type="AlphaFoldDB" id="B0G1W2"/>
<dbReference type="EMBL" id="AAXA02000006">
    <property type="protein sequence ID" value="EDR48415.1"/>
    <property type="molecule type" value="Genomic_DNA"/>
</dbReference>
<name>B0G1W2_9FIRM</name>
<sequence length="42" mass="4946">MLTLHLKNFVLSVACRHAMKQNISQLMNASIQRRKYSFRNVP</sequence>
<evidence type="ECO:0000313" key="3">
    <source>
        <dbReference type="EMBL" id="EDR48415.1"/>
    </source>
</evidence>
<dbReference type="Proteomes" id="UP000005359">
    <property type="component" value="Unassembled WGS sequence"/>
</dbReference>
<comment type="caution">
    <text evidence="3">The sequence shown here is derived from an EMBL/GenBank/DDBJ whole genome shotgun (WGS) entry which is preliminary data.</text>
</comment>